<dbReference type="EMBL" id="MNAD01000105">
    <property type="protein sequence ID" value="OJT15852.1"/>
    <property type="molecule type" value="Genomic_DNA"/>
</dbReference>
<comment type="caution">
    <text evidence="1">The sequence shown here is derived from an EMBL/GenBank/DDBJ whole genome shotgun (WGS) entry which is preliminary data.</text>
</comment>
<dbReference type="OrthoDB" id="2751476at2759"/>
<reference evidence="1 2" key="1">
    <citation type="submission" date="2016-10" db="EMBL/GenBank/DDBJ databases">
        <title>Genome sequence of the basidiomycete white-rot fungus Trametes pubescens.</title>
        <authorList>
            <person name="Makela M.R."/>
            <person name="Granchi Z."/>
            <person name="Peng M."/>
            <person name="De Vries R.P."/>
            <person name="Grigoriev I."/>
            <person name="Riley R."/>
            <person name="Hilden K."/>
        </authorList>
    </citation>
    <scope>NUCLEOTIDE SEQUENCE [LARGE SCALE GENOMIC DNA]</scope>
    <source>
        <strain evidence="1 2">FBCC735</strain>
    </source>
</reference>
<accession>A0A1M2W7U8</accession>
<dbReference type="Proteomes" id="UP000184267">
    <property type="component" value="Unassembled WGS sequence"/>
</dbReference>
<gene>
    <name evidence="1" type="ORF">TRAPUB_1504</name>
</gene>
<organism evidence="1 2">
    <name type="scientific">Trametes pubescens</name>
    <name type="common">White-rot fungus</name>
    <dbReference type="NCBI Taxonomy" id="154538"/>
    <lineage>
        <taxon>Eukaryota</taxon>
        <taxon>Fungi</taxon>
        <taxon>Dikarya</taxon>
        <taxon>Basidiomycota</taxon>
        <taxon>Agaricomycotina</taxon>
        <taxon>Agaricomycetes</taxon>
        <taxon>Polyporales</taxon>
        <taxon>Polyporaceae</taxon>
        <taxon>Trametes</taxon>
    </lineage>
</organism>
<protein>
    <submittedName>
        <fullName evidence="1">Uncharacterized protein</fullName>
    </submittedName>
</protein>
<proteinExistence type="predicted"/>
<sequence>MALSFIRPAVEWATGGGTSTSYLGEKTDDVPPTKEIVHPGAEDGGTHTLLPLWAQAVTKAEAATLISMLEDGVRPDAPYINAMGRGSTPYEPPQHPTHWQDPYGQPTKIQLDWLISLISMLGVPREKMLQTLDWVTIGHASLLIKRIREFNERRRMGCLFQDGVVLFQRALDYAQRELPVAEEEDDDVKHEEVVKLEDASATYLATSESSLMTNVVVKSETWVI</sequence>
<evidence type="ECO:0000313" key="1">
    <source>
        <dbReference type="EMBL" id="OJT15852.1"/>
    </source>
</evidence>
<dbReference type="AlphaFoldDB" id="A0A1M2W7U8"/>
<keyword evidence="2" id="KW-1185">Reference proteome</keyword>
<name>A0A1M2W7U8_TRAPU</name>
<dbReference type="OMA" id="WVTIGHA"/>
<evidence type="ECO:0000313" key="2">
    <source>
        <dbReference type="Proteomes" id="UP000184267"/>
    </source>
</evidence>